<dbReference type="InterPro" id="IPR025966">
    <property type="entry name" value="OppC_N"/>
</dbReference>
<evidence type="ECO:0000256" key="3">
    <source>
        <dbReference type="ARBA" id="ARBA00022475"/>
    </source>
</evidence>
<dbReference type="InterPro" id="IPR050366">
    <property type="entry name" value="BP-dependent_transpt_permease"/>
</dbReference>
<feature type="transmembrane region" description="Helical" evidence="7">
    <location>
        <begin position="190"/>
        <end position="211"/>
    </location>
</feature>
<feature type="transmembrane region" description="Helical" evidence="7">
    <location>
        <begin position="153"/>
        <end position="178"/>
    </location>
</feature>
<comment type="subcellular location">
    <subcellularLocation>
        <location evidence="1 7">Cell membrane</location>
        <topology evidence="1 7">Multi-pass membrane protein</topology>
    </subcellularLocation>
</comment>
<evidence type="ECO:0000259" key="9">
    <source>
        <dbReference type="PROSITE" id="PS50928"/>
    </source>
</evidence>
<keyword evidence="5 7" id="KW-1133">Transmembrane helix</keyword>
<evidence type="ECO:0000256" key="2">
    <source>
        <dbReference type="ARBA" id="ARBA00022448"/>
    </source>
</evidence>
<dbReference type="eggNOG" id="COG1173">
    <property type="taxonomic scope" value="Bacteria"/>
</dbReference>
<feature type="compositionally biased region" description="Low complexity" evidence="8">
    <location>
        <begin position="1"/>
        <end position="11"/>
    </location>
</feature>
<feature type="transmembrane region" description="Helical" evidence="7">
    <location>
        <begin position="76"/>
        <end position="96"/>
    </location>
</feature>
<dbReference type="GO" id="GO:0005886">
    <property type="term" value="C:plasma membrane"/>
    <property type="evidence" value="ECO:0007669"/>
    <property type="project" value="UniProtKB-SubCell"/>
</dbReference>
<dbReference type="PANTHER" id="PTHR43386">
    <property type="entry name" value="OLIGOPEPTIDE TRANSPORT SYSTEM PERMEASE PROTEIN APPC"/>
    <property type="match status" value="1"/>
</dbReference>
<dbReference type="PANTHER" id="PTHR43386:SF1">
    <property type="entry name" value="D,D-DIPEPTIDE TRANSPORT SYSTEM PERMEASE PROTEIN DDPC-RELATED"/>
    <property type="match status" value="1"/>
</dbReference>
<evidence type="ECO:0000256" key="7">
    <source>
        <dbReference type="RuleBase" id="RU363032"/>
    </source>
</evidence>
<feature type="domain" description="ABC transmembrane type-1" evidence="9">
    <location>
        <begin position="151"/>
        <end position="343"/>
    </location>
</feature>
<dbReference type="InterPro" id="IPR035906">
    <property type="entry name" value="MetI-like_sf"/>
</dbReference>
<keyword evidence="2 7" id="KW-0813">Transport</keyword>
<feature type="region of interest" description="Disordered" evidence="8">
    <location>
        <begin position="355"/>
        <end position="400"/>
    </location>
</feature>
<evidence type="ECO:0000313" key="11">
    <source>
        <dbReference type="Proteomes" id="UP000002357"/>
    </source>
</evidence>
<feature type="transmembrane region" description="Helical" evidence="7">
    <location>
        <begin position="267"/>
        <end position="289"/>
    </location>
</feature>
<dbReference type="Proteomes" id="UP000002357">
    <property type="component" value="Chromosome"/>
</dbReference>
<dbReference type="STRING" id="1901.BB341_08575"/>
<evidence type="ECO:0000256" key="6">
    <source>
        <dbReference type="ARBA" id="ARBA00023136"/>
    </source>
</evidence>
<keyword evidence="3" id="KW-1003">Cell membrane</keyword>
<feature type="transmembrane region" description="Helical" evidence="7">
    <location>
        <begin position="323"/>
        <end position="343"/>
    </location>
</feature>
<dbReference type="CDD" id="cd06261">
    <property type="entry name" value="TM_PBP2"/>
    <property type="match status" value="1"/>
</dbReference>
<dbReference type="SUPFAM" id="SSF161098">
    <property type="entry name" value="MetI-like"/>
    <property type="match status" value="1"/>
</dbReference>
<gene>
    <name evidence="10" type="ORF">SCLAV_4036</name>
</gene>
<organism evidence="10 11">
    <name type="scientific">Streptomyces clavuligerus</name>
    <dbReference type="NCBI Taxonomy" id="1901"/>
    <lineage>
        <taxon>Bacteria</taxon>
        <taxon>Bacillati</taxon>
        <taxon>Actinomycetota</taxon>
        <taxon>Actinomycetes</taxon>
        <taxon>Kitasatosporales</taxon>
        <taxon>Streptomycetaceae</taxon>
        <taxon>Streptomyces</taxon>
    </lineage>
</organism>
<proteinExistence type="inferred from homology"/>
<keyword evidence="4 7" id="KW-0812">Transmembrane</keyword>
<dbReference type="InterPro" id="IPR000515">
    <property type="entry name" value="MetI-like"/>
</dbReference>
<dbReference type="PROSITE" id="PS50928">
    <property type="entry name" value="ABC_TM1"/>
    <property type="match status" value="1"/>
</dbReference>
<sequence length="400" mass="40425">MTIGTAPERPAAGGGESPPAAGPAPSPGAPDTAKDTSAASAENGSGRGGRGRRGRGASGRGTARAVLRGLGRRPSALISAGVLALLVLLALAAPLITALTGQDPYAYHDGLIDSARGGVPVGPLGGVSADHWLGVEPGTGRDLLARLLYGARISLLVAAGATLVQIAIGLAVGLAAGLGGPLLDSLLSRVGDVLVALPMLVVGIALTAVVPPDFPRPLLLVLLIGAFGWGGTARIVRAQTLSLRRRDFVAAARLSGNGPWRVARRELLPSLAAPVITYAAVLLPVNIVVEASLSFLGVGVKPPTPSWGQMLSTAQTWFRADPMYVLLPAGLLFVTVLAFTVLGEAVRTALDPREASRLAVGTRREKPASPESVASPASPAPVSPDPAPSPDPASPRKAPS</sequence>
<evidence type="ECO:0000256" key="1">
    <source>
        <dbReference type="ARBA" id="ARBA00004651"/>
    </source>
</evidence>
<dbReference type="GO" id="GO:0055085">
    <property type="term" value="P:transmembrane transport"/>
    <property type="evidence" value="ECO:0007669"/>
    <property type="project" value="InterPro"/>
</dbReference>
<reference evidence="10 11" key="1">
    <citation type="journal article" date="2010" name="Genome Biol. Evol.">
        <title>The sequence of a 1.8-mb bacterial linear plasmid reveals a rich evolutionary reservoir of secondary metabolic pathways.</title>
        <authorList>
            <person name="Medema M.H."/>
            <person name="Trefzer A."/>
            <person name="Kovalchuk A."/>
            <person name="van den Berg M."/>
            <person name="Mueller U."/>
            <person name="Heijne W."/>
            <person name="Wu L."/>
            <person name="Alam M.T."/>
            <person name="Ronning C.M."/>
            <person name="Nierman W.C."/>
            <person name="Bovenberg R.A.L."/>
            <person name="Breitling R."/>
            <person name="Takano E."/>
        </authorList>
    </citation>
    <scope>NUCLEOTIDE SEQUENCE [LARGE SCALE GENOMIC DNA]</scope>
    <source>
        <strain evidence="11">ATCC 27064 / DSM 738 / JCM 4710 / NBRC 13307 / NCIMB 12785 / NRRL 3585 / VKM Ac-602</strain>
    </source>
</reference>
<dbReference type="AlphaFoldDB" id="E2Q4V1"/>
<protein>
    <submittedName>
        <fullName evidence="10">ABC transporter system integral membrane protein</fullName>
    </submittedName>
</protein>
<feature type="compositionally biased region" description="Basic and acidic residues" evidence="8">
    <location>
        <begin position="355"/>
        <end position="368"/>
    </location>
</feature>
<feature type="region of interest" description="Disordered" evidence="8">
    <location>
        <begin position="1"/>
        <end position="61"/>
    </location>
</feature>
<dbReference type="EMBL" id="CM000913">
    <property type="protein sequence ID" value="EFG09110.1"/>
    <property type="molecule type" value="Genomic_DNA"/>
</dbReference>
<feature type="compositionally biased region" description="Pro residues" evidence="8">
    <location>
        <begin position="378"/>
        <end position="393"/>
    </location>
</feature>
<evidence type="ECO:0000313" key="10">
    <source>
        <dbReference type="EMBL" id="EFG09110.1"/>
    </source>
</evidence>
<keyword evidence="11" id="KW-1185">Reference proteome</keyword>
<evidence type="ECO:0000256" key="4">
    <source>
        <dbReference type="ARBA" id="ARBA00022692"/>
    </source>
</evidence>
<dbReference type="Pfam" id="PF12911">
    <property type="entry name" value="OppC_N"/>
    <property type="match status" value="1"/>
</dbReference>
<feature type="transmembrane region" description="Helical" evidence="7">
    <location>
        <begin position="217"/>
        <end position="236"/>
    </location>
</feature>
<dbReference type="Pfam" id="PF00528">
    <property type="entry name" value="BPD_transp_1"/>
    <property type="match status" value="1"/>
</dbReference>
<evidence type="ECO:0000256" key="5">
    <source>
        <dbReference type="ARBA" id="ARBA00022989"/>
    </source>
</evidence>
<keyword evidence="6 7" id="KW-0472">Membrane</keyword>
<dbReference type="Gene3D" id="1.10.3720.10">
    <property type="entry name" value="MetI-like"/>
    <property type="match status" value="1"/>
</dbReference>
<evidence type="ECO:0000256" key="8">
    <source>
        <dbReference type="SAM" id="MobiDB-lite"/>
    </source>
</evidence>
<accession>E2Q4V1</accession>
<comment type="similarity">
    <text evidence="7">Belongs to the binding-protein-dependent transport system permease family.</text>
</comment>
<name>E2Q4V1_STRCL</name>